<keyword evidence="5 6" id="KW-0378">Hydrolase</keyword>
<feature type="binding site" evidence="6">
    <location>
        <position position="94"/>
    </location>
    <ligand>
        <name>a divalent metal cation</name>
        <dbReference type="ChEBI" id="CHEBI:60240"/>
        <label>1</label>
    </ligand>
</feature>
<feature type="binding site" evidence="6">
    <location>
        <position position="105"/>
    </location>
    <ligand>
        <name>a divalent metal cation</name>
        <dbReference type="ChEBI" id="CHEBI:60240"/>
        <label>2</label>
        <note>catalytic</note>
    </ligand>
</feature>
<dbReference type="GO" id="GO:0004239">
    <property type="term" value="F:initiator methionyl aminopeptidase activity"/>
    <property type="evidence" value="ECO:0007669"/>
    <property type="project" value="UniProtKB-UniRule"/>
</dbReference>
<dbReference type="EC" id="3.4.11.18" evidence="6 7"/>
<dbReference type="OrthoDB" id="9802055at2"/>
<sequence>MIIIKSPREIEYLREAGRITAGAHKEVAKYIKPGISTKELDYIVEEYLRAQGAEPAFKGYHGFPASICASINEEVVHGIPGVKTLKDGDIISIDIGAKVNGYYGDAAVTYPVGKISDEVQRLLDVTSQALYEGISKAVPGNRLSDISAAIGTFVEERGFSVVREYTGHGIGQSMHEDPQIPNFGIPGKGPRLKAGMVFAIEPMVNMGTHRVKTLRDGWTVVTLDNKPSAHFEHTIVITEDGPEILTAIDE</sequence>
<dbReference type="InterPro" id="IPR036005">
    <property type="entry name" value="Creatinase/aminopeptidase-like"/>
</dbReference>
<evidence type="ECO:0000256" key="2">
    <source>
        <dbReference type="ARBA" id="ARBA00022438"/>
    </source>
</evidence>
<keyword evidence="4 6" id="KW-0479">Metal-binding</keyword>
<organism evidence="9 10">
    <name type="scientific">Anaerobranca gottschalkii DSM 13577</name>
    <dbReference type="NCBI Taxonomy" id="1120990"/>
    <lineage>
        <taxon>Bacteria</taxon>
        <taxon>Bacillati</taxon>
        <taxon>Bacillota</taxon>
        <taxon>Clostridia</taxon>
        <taxon>Eubacteriales</taxon>
        <taxon>Proteinivoracaceae</taxon>
        <taxon>Anaerobranca</taxon>
    </lineage>
</organism>
<comment type="catalytic activity">
    <reaction evidence="6 7">
        <text>Release of N-terminal amino acids, preferentially methionine, from peptides and arylamides.</text>
        <dbReference type="EC" id="3.4.11.18"/>
    </reaction>
</comment>
<evidence type="ECO:0000256" key="4">
    <source>
        <dbReference type="ARBA" id="ARBA00022723"/>
    </source>
</evidence>
<feature type="binding site" evidence="6">
    <location>
        <position position="77"/>
    </location>
    <ligand>
        <name>substrate</name>
    </ligand>
</feature>
<dbReference type="InterPro" id="IPR001714">
    <property type="entry name" value="Pept_M24_MAP"/>
</dbReference>
<evidence type="ECO:0000256" key="7">
    <source>
        <dbReference type="RuleBase" id="RU003653"/>
    </source>
</evidence>
<dbReference type="InterPro" id="IPR000994">
    <property type="entry name" value="Pept_M24"/>
</dbReference>
<keyword evidence="10" id="KW-1185">Reference proteome</keyword>
<comment type="cofactor">
    <cofactor evidence="6">
        <name>Co(2+)</name>
        <dbReference type="ChEBI" id="CHEBI:48828"/>
    </cofactor>
    <cofactor evidence="6">
        <name>Zn(2+)</name>
        <dbReference type="ChEBI" id="CHEBI:29105"/>
    </cofactor>
    <cofactor evidence="6">
        <name>Mn(2+)</name>
        <dbReference type="ChEBI" id="CHEBI:29035"/>
    </cofactor>
    <cofactor evidence="6">
        <name>Fe(2+)</name>
        <dbReference type="ChEBI" id="CHEBI:29033"/>
    </cofactor>
    <text evidence="6">Binds 2 divalent metal cations per subunit. Has a high-affinity and a low affinity metal-binding site. The true nature of the physiological cofactor is under debate. The enzyme is active with cobalt, zinc, manganese or divalent iron ions. Most likely, methionine aminopeptidases function as mononuclear Fe(2+)-metalloproteases under physiological conditions, and the catalytically relevant metal-binding site has been assigned to the histidine-containing high-affinity site.</text>
</comment>
<feature type="binding site" evidence="6">
    <location>
        <position position="175"/>
    </location>
    <ligand>
        <name>substrate</name>
    </ligand>
</feature>
<keyword evidence="2 6" id="KW-0031">Aminopeptidase</keyword>
<evidence type="ECO:0000256" key="3">
    <source>
        <dbReference type="ARBA" id="ARBA00022670"/>
    </source>
</evidence>
<evidence type="ECO:0000256" key="5">
    <source>
        <dbReference type="ARBA" id="ARBA00022801"/>
    </source>
</evidence>
<dbReference type="AlphaFoldDB" id="A0A1I0A5D3"/>
<feature type="binding site" evidence="6">
    <location>
        <position position="232"/>
    </location>
    <ligand>
        <name>a divalent metal cation</name>
        <dbReference type="ChEBI" id="CHEBI:60240"/>
        <label>2</label>
        <note>catalytic</note>
    </ligand>
</feature>
<dbReference type="GO" id="GO:0005829">
    <property type="term" value="C:cytosol"/>
    <property type="evidence" value="ECO:0007669"/>
    <property type="project" value="TreeGrafter"/>
</dbReference>
<dbReference type="PROSITE" id="PS00680">
    <property type="entry name" value="MAP_1"/>
    <property type="match status" value="1"/>
</dbReference>
<protein>
    <recommendedName>
        <fullName evidence="6 7">Methionine aminopeptidase</fullName>
        <shortName evidence="6">MAP</shortName>
        <shortName evidence="6">MetAP</shortName>
        <ecNumber evidence="6 7">3.4.11.18</ecNumber>
    </recommendedName>
    <alternativeName>
        <fullName evidence="6">Peptidase M</fullName>
    </alternativeName>
</protein>
<dbReference type="CDD" id="cd01086">
    <property type="entry name" value="MetAP1"/>
    <property type="match status" value="1"/>
</dbReference>
<dbReference type="RefSeq" id="WP_091350269.1">
    <property type="nucleotide sequence ID" value="NZ_FOIF01000017.1"/>
</dbReference>
<reference evidence="10" key="1">
    <citation type="submission" date="2016-10" db="EMBL/GenBank/DDBJ databases">
        <authorList>
            <person name="Varghese N."/>
            <person name="Submissions S."/>
        </authorList>
    </citation>
    <scope>NUCLEOTIDE SEQUENCE [LARGE SCALE GENOMIC DNA]</scope>
    <source>
        <strain evidence="10">DSM 13577</strain>
    </source>
</reference>
<dbReference type="PANTHER" id="PTHR43330">
    <property type="entry name" value="METHIONINE AMINOPEPTIDASE"/>
    <property type="match status" value="1"/>
</dbReference>
<dbReference type="PANTHER" id="PTHR43330:SF27">
    <property type="entry name" value="METHIONINE AMINOPEPTIDASE"/>
    <property type="match status" value="1"/>
</dbReference>
<dbReference type="Proteomes" id="UP000243819">
    <property type="component" value="Unassembled WGS sequence"/>
</dbReference>
<dbReference type="HAMAP" id="MF_01974">
    <property type="entry name" value="MetAP_1"/>
    <property type="match status" value="1"/>
</dbReference>
<dbReference type="NCBIfam" id="TIGR00500">
    <property type="entry name" value="met_pdase_I"/>
    <property type="match status" value="1"/>
</dbReference>
<dbReference type="EMBL" id="FOIF01000017">
    <property type="protein sequence ID" value="SES89384.1"/>
    <property type="molecule type" value="Genomic_DNA"/>
</dbReference>
<dbReference type="GO" id="GO:0046872">
    <property type="term" value="F:metal ion binding"/>
    <property type="evidence" value="ECO:0007669"/>
    <property type="project" value="UniProtKB-UniRule"/>
</dbReference>
<evidence type="ECO:0000256" key="6">
    <source>
        <dbReference type="HAMAP-Rule" id="MF_01974"/>
    </source>
</evidence>
<dbReference type="PRINTS" id="PR00599">
    <property type="entry name" value="MAPEPTIDASE"/>
</dbReference>
<dbReference type="InterPro" id="IPR002467">
    <property type="entry name" value="Pept_M24A_MAP1"/>
</dbReference>
<feature type="binding site" evidence="6">
    <location>
        <position position="168"/>
    </location>
    <ligand>
        <name>a divalent metal cation</name>
        <dbReference type="ChEBI" id="CHEBI:60240"/>
        <label>2</label>
        <note>catalytic</note>
    </ligand>
</feature>
<gene>
    <name evidence="6" type="primary">map</name>
    <name evidence="9" type="ORF">SAMN03080614_101730</name>
</gene>
<comment type="subunit">
    <text evidence="6">Monomer.</text>
</comment>
<dbReference type="Pfam" id="PF00557">
    <property type="entry name" value="Peptidase_M24"/>
    <property type="match status" value="1"/>
</dbReference>
<dbReference type="SUPFAM" id="SSF55920">
    <property type="entry name" value="Creatinase/aminopeptidase"/>
    <property type="match status" value="1"/>
</dbReference>
<feature type="binding site" evidence="6">
    <location>
        <position position="232"/>
    </location>
    <ligand>
        <name>a divalent metal cation</name>
        <dbReference type="ChEBI" id="CHEBI:60240"/>
        <label>1</label>
    </ligand>
</feature>
<evidence type="ECO:0000256" key="1">
    <source>
        <dbReference type="ARBA" id="ARBA00002521"/>
    </source>
</evidence>
<dbReference type="GO" id="GO:0070006">
    <property type="term" value="F:metalloaminopeptidase activity"/>
    <property type="evidence" value="ECO:0007669"/>
    <property type="project" value="UniProtKB-UniRule"/>
</dbReference>
<keyword evidence="3 6" id="KW-0645">Protease</keyword>
<accession>A0A1I0A5D3</accession>
<dbReference type="GO" id="GO:0006508">
    <property type="term" value="P:proteolysis"/>
    <property type="evidence" value="ECO:0007669"/>
    <property type="project" value="UniProtKB-KW"/>
</dbReference>
<feature type="domain" description="Peptidase M24" evidence="8">
    <location>
        <begin position="11"/>
        <end position="239"/>
    </location>
</feature>
<proteinExistence type="inferred from homology"/>
<feature type="binding site" evidence="6">
    <location>
        <position position="105"/>
    </location>
    <ligand>
        <name>a divalent metal cation</name>
        <dbReference type="ChEBI" id="CHEBI:60240"/>
        <label>1</label>
    </ligand>
</feature>
<comment type="function">
    <text evidence="1 6">Removes the N-terminal methionine from nascent proteins. The N-terminal methionine is often cleaved when the second residue in the primary sequence is small and uncharged (Met-Ala-, Cys, Gly, Pro, Ser, Thr, or Val). Requires deformylation of the N(alpha)-formylated initiator methionine before it can be hydrolyzed.</text>
</comment>
<comment type="similarity">
    <text evidence="6">Belongs to the peptidase M24A family. Methionine aminopeptidase type 1 subfamily.</text>
</comment>
<dbReference type="STRING" id="1120990.SAMN03080614_101730"/>
<dbReference type="Gene3D" id="3.90.230.10">
    <property type="entry name" value="Creatinase/methionine aminopeptidase superfamily"/>
    <property type="match status" value="1"/>
</dbReference>
<evidence type="ECO:0000313" key="9">
    <source>
        <dbReference type="EMBL" id="SES89384.1"/>
    </source>
</evidence>
<name>A0A1I0A5D3_9FIRM</name>
<evidence type="ECO:0000313" key="10">
    <source>
        <dbReference type="Proteomes" id="UP000243819"/>
    </source>
</evidence>
<evidence type="ECO:0000259" key="8">
    <source>
        <dbReference type="Pfam" id="PF00557"/>
    </source>
</evidence>
<feature type="binding site" evidence="6">
    <location>
        <position position="201"/>
    </location>
    <ligand>
        <name>a divalent metal cation</name>
        <dbReference type="ChEBI" id="CHEBI:60240"/>
        <label>2</label>
        <note>catalytic</note>
    </ligand>
</feature>